<evidence type="ECO:0000256" key="3">
    <source>
        <dbReference type="ARBA" id="ARBA00022692"/>
    </source>
</evidence>
<keyword evidence="5 6" id="KW-0472">Membrane</keyword>
<feature type="transmembrane region" description="Helical" evidence="6">
    <location>
        <begin position="174"/>
        <end position="192"/>
    </location>
</feature>
<evidence type="ECO:0000256" key="5">
    <source>
        <dbReference type="ARBA" id="ARBA00023136"/>
    </source>
</evidence>
<dbReference type="InterPro" id="IPR015867">
    <property type="entry name" value="N-reg_PII/ATP_PRibTrfase_C"/>
</dbReference>
<dbReference type="Gene3D" id="3.30.70.120">
    <property type="match status" value="1"/>
</dbReference>
<feature type="transmembrane region" description="Helical" evidence="6">
    <location>
        <begin position="109"/>
        <end position="138"/>
    </location>
</feature>
<dbReference type="PANTHER" id="PTHR33545:SF4">
    <property type="entry name" value="UPF0750 MEMBRANE PROTEIN YXKD"/>
    <property type="match status" value="1"/>
</dbReference>
<feature type="transmembrane region" description="Helical" evidence="6">
    <location>
        <begin position="12"/>
        <end position="32"/>
    </location>
</feature>
<sequence length="283" mass="31204">MEKKRVAKTAADIAFIALGAFIFALAVNLFVIPNDFGEGGVTGVTIILFYAFQWSPGLVNLIINSILLVVGYRFLDKKTIIYTILAVGFNSLFLHLTESWDIHSTEKTVNAIFAGIFAGIGIGMIVRVGGTTAGTVILARLANKYLDWNISYGLLFFDVVVAVASLLVIQVENFMFTIVLLYVGTKVMDFIIEGLNPKKAVMIISKHQHMIAEQVNTIMDRGVTVLSGHGFYTKEAKEVLYIVISKQEVSQLKKIVKQADKDAFVTIHDVRDVFGEGFVDISK</sequence>
<dbReference type="Proteomes" id="UP000316968">
    <property type="component" value="Chromosome"/>
</dbReference>
<keyword evidence="3 6" id="KW-0812">Transmembrane</keyword>
<evidence type="ECO:0000256" key="6">
    <source>
        <dbReference type="SAM" id="Phobius"/>
    </source>
</evidence>
<proteinExistence type="predicted"/>
<evidence type="ECO:0000256" key="1">
    <source>
        <dbReference type="ARBA" id="ARBA00004651"/>
    </source>
</evidence>
<dbReference type="KEGG" id="saca:FFV09_03530"/>
<feature type="transmembrane region" description="Helical" evidence="6">
    <location>
        <begin position="79"/>
        <end position="97"/>
    </location>
</feature>
<keyword evidence="9" id="KW-1185">Reference proteome</keyword>
<accession>A0A4Y6UQU5</accession>
<organism evidence="8 9">
    <name type="scientific">Saccharibacillus brassicae</name>
    <dbReference type="NCBI Taxonomy" id="2583377"/>
    <lineage>
        <taxon>Bacteria</taxon>
        <taxon>Bacillati</taxon>
        <taxon>Bacillota</taxon>
        <taxon>Bacilli</taxon>
        <taxon>Bacillales</taxon>
        <taxon>Paenibacillaceae</taxon>
        <taxon>Saccharibacillus</taxon>
    </lineage>
</organism>
<protein>
    <submittedName>
        <fullName evidence="8">YitT family protein</fullName>
    </submittedName>
</protein>
<dbReference type="PANTHER" id="PTHR33545">
    <property type="entry name" value="UPF0750 MEMBRANE PROTEIN YITT-RELATED"/>
    <property type="match status" value="1"/>
</dbReference>
<dbReference type="CDD" id="cd16380">
    <property type="entry name" value="YitT_C"/>
    <property type="match status" value="1"/>
</dbReference>
<feature type="domain" description="DUF2179" evidence="7">
    <location>
        <begin position="221"/>
        <end position="275"/>
    </location>
</feature>
<dbReference type="Pfam" id="PF10035">
    <property type="entry name" value="DUF2179"/>
    <property type="match status" value="1"/>
</dbReference>
<dbReference type="PIRSF" id="PIRSF006483">
    <property type="entry name" value="Membrane_protein_YitT"/>
    <property type="match status" value="1"/>
</dbReference>
<dbReference type="Pfam" id="PF02588">
    <property type="entry name" value="YitT_membrane"/>
    <property type="match status" value="1"/>
</dbReference>
<feature type="transmembrane region" description="Helical" evidence="6">
    <location>
        <begin position="44"/>
        <end position="72"/>
    </location>
</feature>
<dbReference type="OrthoDB" id="1758221at2"/>
<evidence type="ECO:0000313" key="8">
    <source>
        <dbReference type="EMBL" id="QDH20012.1"/>
    </source>
</evidence>
<dbReference type="InterPro" id="IPR051461">
    <property type="entry name" value="UPF0750_membrane"/>
</dbReference>
<dbReference type="AlphaFoldDB" id="A0A4Y6UQU5"/>
<feature type="transmembrane region" description="Helical" evidence="6">
    <location>
        <begin position="150"/>
        <end position="168"/>
    </location>
</feature>
<evidence type="ECO:0000259" key="7">
    <source>
        <dbReference type="Pfam" id="PF10035"/>
    </source>
</evidence>
<dbReference type="InterPro" id="IPR003740">
    <property type="entry name" value="YitT"/>
</dbReference>
<comment type="subcellular location">
    <subcellularLocation>
        <location evidence="1">Cell membrane</location>
        <topology evidence="1">Multi-pass membrane protein</topology>
    </subcellularLocation>
</comment>
<gene>
    <name evidence="8" type="ORF">FFV09_03530</name>
</gene>
<keyword evidence="2" id="KW-1003">Cell membrane</keyword>
<evidence type="ECO:0000256" key="4">
    <source>
        <dbReference type="ARBA" id="ARBA00022989"/>
    </source>
</evidence>
<evidence type="ECO:0000256" key="2">
    <source>
        <dbReference type="ARBA" id="ARBA00022475"/>
    </source>
</evidence>
<dbReference type="EMBL" id="CP041217">
    <property type="protein sequence ID" value="QDH20012.1"/>
    <property type="molecule type" value="Genomic_DNA"/>
</dbReference>
<dbReference type="GO" id="GO:0005886">
    <property type="term" value="C:plasma membrane"/>
    <property type="evidence" value="ECO:0007669"/>
    <property type="project" value="UniProtKB-SubCell"/>
</dbReference>
<reference evidence="8 9" key="1">
    <citation type="submission" date="2019-06" db="EMBL/GenBank/DDBJ databases">
        <title>Saccharibacillus brassicae sp. nov., an endophytic bacterium isolated from Chinese cabbage seeds (Brassica pekinensis).</title>
        <authorList>
            <person name="Jiang L."/>
            <person name="Lee J."/>
            <person name="Kim S.W."/>
        </authorList>
    </citation>
    <scope>NUCLEOTIDE SEQUENCE [LARGE SCALE GENOMIC DNA]</scope>
    <source>
        <strain evidence="9">KCTC 43072 / ATSA2</strain>
    </source>
</reference>
<dbReference type="RefSeq" id="WP_141446398.1">
    <property type="nucleotide sequence ID" value="NZ_CP041217.1"/>
</dbReference>
<keyword evidence="4 6" id="KW-1133">Transmembrane helix</keyword>
<name>A0A4Y6UQU5_SACBS</name>
<dbReference type="InterPro" id="IPR019264">
    <property type="entry name" value="DUF2179"/>
</dbReference>
<evidence type="ECO:0000313" key="9">
    <source>
        <dbReference type="Proteomes" id="UP000316968"/>
    </source>
</evidence>